<protein>
    <submittedName>
        <fullName evidence="1">SRPBCC family protein</fullName>
    </submittedName>
</protein>
<comment type="caution">
    <text evidence="1">The sequence shown here is derived from an EMBL/GenBank/DDBJ whole genome shotgun (WGS) entry which is preliminary data.</text>
</comment>
<accession>A0A432V0U4</accession>
<keyword evidence="2" id="KW-1185">Reference proteome</keyword>
<dbReference type="Proteomes" id="UP000281647">
    <property type="component" value="Unassembled WGS sequence"/>
</dbReference>
<dbReference type="OrthoDB" id="7468261at2"/>
<sequence>MPQFAYSAEATVRVDAPAEALFGYLDNHGNLSAHMDQPSWAMMGARMEVHMDASGTRSVGSKFGFTGSFLGMPLAVDEIITERKPPFLKTWTTIGEPRLWVIGRYRMGLRIAPRSGSSLLTVFIGYDLPQGFGTRMLGWLLGGIYARWCTRRMAGDAARHFRKATIDAGTQAPGRQSGGEQQ</sequence>
<name>A0A432V0U4_9HYPH</name>
<dbReference type="SUPFAM" id="SSF55961">
    <property type="entry name" value="Bet v1-like"/>
    <property type="match status" value="1"/>
</dbReference>
<reference evidence="1 2" key="1">
    <citation type="submission" date="2018-11" db="EMBL/GenBank/DDBJ databases">
        <title>Pseudaminobacter arsenicus sp. nov., an arsenic-resistant bacterium isolated from arsenic-rich aquifers.</title>
        <authorList>
            <person name="Mu Y."/>
        </authorList>
    </citation>
    <scope>NUCLEOTIDE SEQUENCE [LARGE SCALE GENOMIC DNA]</scope>
    <source>
        <strain evidence="1 2">CB3</strain>
    </source>
</reference>
<dbReference type="InterPro" id="IPR023393">
    <property type="entry name" value="START-like_dom_sf"/>
</dbReference>
<evidence type="ECO:0000313" key="2">
    <source>
        <dbReference type="Proteomes" id="UP000281647"/>
    </source>
</evidence>
<organism evidence="1 2">
    <name type="scientific">Borborobacter arsenicus</name>
    <dbReference type="NCBI Taxonomy" id="1851146"/>
    <lineage>
        <taxon>Bacteria</taxon>
        <taxon>Pseudomonadati</taxon>
        <taxon>Pseudomonadota</taxon>
        <taxon>Alphaproteobacteria</taxon>
        <taxon>Hyphomicrobiales</taxon>
        <taxon>Phyllobacteriaceae</taxon>
        <taxon>Borborobacter</taxon>
    </lineage>
</organism>
<evidence type="ECO:0000313" key="1">
    <source>
        <dbReference type="EMBL" id="RUM95718.1"/>
    </source>
</evidence>
<proteinExistence type="predicted"/>
<dbReference type="Gene3D" id="3.30.530.20">
    <property type="match status" value="1"/>
</dbReference>
<dbReference type="CDD" id="cd07812">
    <property type="entry name" value="SRPBCC"/>
    <property type="match status" value="1"/>
</dbReference>
<dbReference type="AlphaFoldDB" id="A0A432V0U4"/>
<gene>
    <name evidence="1" type="ORF">EET67_21570</name>
</gene>
<dbReference type="RefSeq" id="WP_128628414.1">
    <property type="nucleotide sequence ID" value="NZ_RKST01000032.1"/>
</dbReference>
<dbReference type="EMBL" id="RKST01000032">
    <property type="protein sequence ID" value="RUM95718.1"/>
    <property type="molecule type" value="Genomic_DNA"/>
</dbReference>